<comment type="caution">
    <text evidence="1">The sequence shown here is derived from an EMBL/GenBank/DDBJ whole genome shotgun (WGS) entry which is preliminary data.</text>
</comment>
<reference evidence="1" key="1">
    <citation type="submission" date="2019-08" db="EMBL/GenBank/DDBJ databases">
        <authorList>
            <person name="Kucharzyk K."/>
            <person name="Murdoch R.W."/>
            <person name="Higgins S."/>
            <person name="Loffler F."/>
        </authorList>
    </citation>
    <scope>NUCLEOTIDE SEQUENCE</scope>
</reference>
<dbReference type="AlphaFoldDB" id="A0A644XPQ0"/>
<gene>
    <name evidence="1" type="ORF">SDC9_64116</name>
</gene>
<name>A0A644XPQ0_9ZZZZ</name>
<organism evidence="1">
    <name type="scientific">bioreactor metagenome</name>
    <dbReference type="NCBI Taxonomy" id="1076179"/>
    <lineage>
        <taxon>unclassified sequences</taxon>
        <taxon>metagenomes</taxon>
        <taxon>ecological metagenomes</taxon>
    </lineage>
</organism>
<dbReference type="InterPro" id="IPR010982">
    <property type="entry name" value="Lambda_DNA-bd_dom_sf"/>
</dbReference>
<dbReference type="EMBL" id="VSSQ01002849">
    <property type="protein sequence ID" value="MPM17718.1"/>
    <property type="molecule type" value="Genomic_DNA"/>
</dbReference>
<proteinExistence type="predicted"/>
<dbReference type="GO" id="GO:0003677">
    <property type="term" value="F:DNA binding"/>
    <property type="evidence" value="ECO:0007669"/>
    <property type="project" value="InterPro"/>
</dbReference>
<evidence type="ECO:0008006" key="2">
    <source>
        <dbReference type="Google" id="ProtNLM"/>
    </source>
</evidence>
<dbReference type="SUPFAM" id="SSF47413">
    <property type="entry name" value="lambda repressor-like DNA-binding domains"/>
    <property type="match status" value="1"/>
</dbReference>
<evidence type="ECO:0000313" key="1">
    <source>
        <dbReference type="EMBL" id="MPM17718.1"/>
    </source>
</evidence>
<accession>A0A644XPQ0</accession>
<protein>
    <recommendedName>
        <fullName evidence="2">HTH cro/C1-type domain-containing protein</fullName>
    </recommendedName>
</protein>
<sequence length="68" mass="7866">MTNTALLEKLIEEKGLKRGYIAKRLNISYPCLAKKIRNEVDFKAVEIQILANVLDIKDTKLRDQIFFA</sequence>